<evidence type="ECO:0000256" key="3">
    <source>
        <dbReference type="PROSITE-ProRule" id="PRU00284"/>
    </source>
</evidence>
<dbReference type="Gene3D" id="6.10.340.10">
    <property type="match status" value="1"/>
</dbReference>
<reference evidence="9" key="2">
    <citation type="journal article" date="2021" name="Mar. Drugs">
        <title>Genome Reduction and Secondary Metabolism of the Marine Sponge-Associated Cyanobacterium Leptothoe.</title>
        <authorList>
            <person name="Konstantinou D."/>
            <person name="Popin R.V."/>
            <person name="Fewer D.P."/>
            <person name="Sivonen K."/>
            <person name="Gkelis S."/>
        </authorList>
    </citation>
    <scope>NUCLEOTIDE SEQUENCE</scope>
    <source>
        <strain evidence="9">TAU-MAC 1115</strain>
    </source>
</reference>
<dbReference type="PROSITE" id="PS50111">
    <property type="entry name" value="CHEMOTAXIS_TRANSDUC_2"/>
    <property type="match status" value="1"/>
</dbReference>
<feature type="transmembrane region" description="Helical" evidence="6">
    <location>
        <begin position="386"/>
        <end position="409"/>
    </location>
</feature>
<dbReference type="Proteomes" id="UP000717364">
    <property type="component" value="Unassembled WGS sequence"/>
</dbReference>
<feature type="domain" description="HAMP" evidence="8">
    <location>
        <begin position="410"/>
        <end position="462"/>
    </location>
</feature>
<dbReference type="SUPFAM" id="SSF58104">
    <property type="entry name" value="Methyl-accepting chemotaxis protein (MCP) signaling domain"/>
    <property type="match status" value="1"/>
</dbReference>
<evidence type="ECO:0000256" key="5">
    <source>
        <dbReference type="SAM" id="MobiDB-lite"/>
    </source>
</evidence>
<dbReference type="AlphaFoldDB" id="A0A947DI84"/>
<keyword evidence="10" id="KW-1185">Reference proteome</keyword>
<dbReference type="Pfam" id="PF00015">
    <property type="entry name" value="MCPsignal"/>
    <property type="match status" value="1"/>
</dbReference>
<organism evidence="9 10">
    <name type="scientific">Leptothoe spongobia TAU-MAC 1115</name>
    <dbReference type="NCBI Taxonomy" id="1967444"/>
    <lineage>
        <taxon>Bacteria</taxon>
        <taxon>Bacillati</taxon>
        <taxon>Cyanobacteriota</taxon>
        <taxon>Cyanophyceae</taxon>
        <taxon>Nodosilineales</taxon>
        <taxon>Cymatolegaceae</taxon>
        <taxon>Leptothoe</taxon>
        <taxon>Leptothoe spongobia</taxon>
    </lineage>
</organism>
<dbReference type="SUPFAM" id="SSF158472">
    <property type="entry name" value="HAMP domain-like"/>
    <property type="match status" value="1"/>
</dbReference>
<sequence length="806" mass="86952">MTAQQYSLDDQRQSPKPTKSQGRSLQNSTTEATEGRPLSRQLLQTLLPITLLPLVVASGLAILVTRQSEQEAALLLLKEESVLASEAANVFVEDNFRIIEGVLINPTILDAVRQADQDVEEKGLADQPIESLEKQFGALKLLKPNQVLNKYMADVVLVEGLGEIFITERHGLNVAYSNPTSDFVQWDEAWWQGAKESIRYVEPVEFDESSNSVGLPIAKTIHPADNPEEFLGVMKALFPLSTLNERLEVYLTTAISGSQKVQVMDTRTLLAFSTITADSSVTVDKETLDATIVDGGEPVAQFAQALYGQLGRTGEDVEIIKQELAPQLQGNLVELERIETSADQEILIALLKVGGREYSIATVPNAPWVAIASVDIAEINSAGRNLLLIFATTTAVLGVTVAVLLQVFARQLSAPLQTLTATSQKASSGDLDTRAMLAGTRETKILGQSFNNLLDQLQSLINQQKQLADEQREEREALENDITQLMEEVGDAADGDLSVRAKLSSNDVGIVADLINAIVENLREIAVNVKESTGDVSQSLLANEQQIRTLAEQAIEEVNSLQTAVKAVEEMDQSIQTVADNANEASTLTNDTYVTAQTGSLSMEETAGSILDLRSTVGETAKKIKRLGESAQKIAQAVSLIDEIALKTNLLAVNASVEASRAGELGQGFTAVAEQVGSLAEQSAGATKTIAQIVAEIQTETQEVVEAIETGTAQVVDSSQRVKATQQQLEQVLAKSEKINQLMQDISASTINQTMVSKAVTELMQKATQTSEQQSQSSTQVAQAIQETAQVAQKLQASVEQFKVEG</sequence>
<feature type="domain" description="HAMP" evidence="8">
    <location>
        <begin position="476"/>
        <end position="527"/>
    </location>
</feature>
<feature type="region of interest" description="Disordered" evidence="5">
    <location>
        <begin position="1"/>
        <end position="36"/>
    </location>
</feature>
<comment type="similarity">
    <text evidence="2">Belongs to the methyl-accepting chemotaxis (MCP) protein family.</text>
</comment>
<dbReference type="CDD" id="cd06225">
    <property type="entry name" value="HAMP"/>
    <property type="match status" value="1"/>
</dbReference>
<feature type="transmembrane region" description="Helical" evidence="6">
    <location>
        <begin position="46"/>
        <end position="65"/>
    </location>
</feature>
<dbReference type="SMART" id="SM00304">
    <property type="entry name" value="HAMP"/>
    <property type="match status" value="2"/>
</dbReference>
<dbReference type="Pfam" id="PF00672">
    <property type="entry name" value="HAMP"/>
    <property type="match status" value="1"/>
</dbReference>
<reference evidence="9" key="1">
    <citation type="submission" date="2020-11" db="EMBL/GenBank/DDBJ databases">
        <authorList>
            <person name="Konstantinou D."/>
            <person name="Gkelis S."/>
            <person name="Popin R."/>
            <person name="Fewer D."/>
            <person name="Sivonen K."/>
        </authorList>
    </citation>
    <scope>NUCLEOTIDE SEQUENCE</scope>
    <source>
        <strain evidence="9">TAU-MAC 1115</strain>
    </source>
</reference>
<dbReference type="PANTHER" id="PTHR32089:SF114">
    <property type="entry name" value="METHYL-ACCEPTING CHEMOTAXIS PROTEIN MCPB"/>
    <property type="match status" value="1"/>
</dbReference>
<dbReference type="RefSeq" id="WP_215610561.1">
    <property type="nucleotide sequence ID" value="NZ_JADOES010000048.1"/>
</dbReference>
<dbReference type="GO" id="GO:0016020">
    <property type="term" value="C:membrane"/>
    <property type="evidence" value="ECO:0007669"/>
    <property type="project" value="InterPro"/>
</dbReference>
<evidence type="ECO:0000313" key="10">
    <source>
        <dbReference type="Proteomes" id="UP000717364"/>
    </source>
</evidence>
<feature type="domain" description="Methyl-accepting transducer" evidence="7">
    <location>
        <begin position="532"/>
        <end position="768"/>
    </location>
</feature>
<keyword evidence="6" id="KW-0472">Membrane</keyword>
<evidence type="ECO:0000259" key="7">
    <source>
        <dbReference type="PROSITE" id="PS50111"/>
    </source>
</evidence>
<dbReference type="GO" id="GO:0007165">
    <property type="term" value="P:signal transduction"/>
    <property type="evidence" value="ECO:0007669"/>
    <property type="project" value="UniProtKB-KW"/>
</dbReference>
<dbReference type="SMART" id="SM00283">
    <property type="entry name" value="MA"/>
    <property type="match status" value="1"/>
</dbReference>
<evidence type="ECO:0000256" key="1">
    <source>
        <dbReference type="ARBA" id="ARBA00023224"/>
    </source>
</evidence>
<dbReference type="InterPro" id="IPR003660">
    <property type="entry name" value="HAMP_dom"/>
</dbReference>
<dbReference type="Gene3D" id="1.10.287.950">
    <property type="entry name" value="Methyl-accepting chemotaxis protein"/>
    <property type="match status" value="1"/>
</dbReference>
<keyword evidence="6" id="KW-1133">Transmembrane helix</keyword>
<proteinExistence type="inferred from homology"/>
<evidence type="ECO:0000259" key="8">
    <source>
        <dbReference type="PROSITE" id="PS50885"/>
    </source>
</evidence>
<gene>
    <name evidence="9" type="ORF">IXB50_18910</name>
</gene>
<evidence type="ECO:0000256" key="6">
    <source>
        <dbReference type="SAM" id="Phobius"/>
    </source>
</evidence>
<accession>A0A947DI84</accession>
<protein>
    <submittedName>
        <fullName evidence="9">HAMP domain-containing protein</fullName>
    </submittedName>
</protein>
<feature type="coiled-coil region" evidence="4">
    <location>
        <begin position="450"/>
        <end position="488"/>
    </location>
</feature>
<dbReference type="EMBL" id="JADOES010000048">
    <property type="protein sequence ID" value="MBT9317498.1"/>
    <property type="molecule type" value="Genomic_DNA"/>
</dbReference>
<evidence type="ECO:0000313" key="9">
    <source>
        <dbReference type="EMBL" id="MBT9317498.1"/>
    </source>
</evidence>
<comment type="caution">
    <text evidence="9">The sequence shown here is derived from an EMBL/GenBank/DDBJ whole genome shotgun (WGS) entry which is preliminary data.</text>
</comment>
<feature type="compositionally biased region" description="Polar residues" evidence="5">
    <location>
        <begin position="1"/>
        <end position="32"/>
    </location>
</feature>
<dbReference type="InterPro" id="IPR004089">
    <property type="entry name" value="MCPsignal_dom"/>
</dbReference>
<keyword evidence="4" id="KW-0175">Coiled coil</keyword>
<dbReference type="PROSITE" id="PS50885">
    <property type="entry name" value="HAMP"/>
    <property type="match status" value="2"/>
</dbReference>
<evidence type="ECO:0000256" key="2">
    <source>
        <dbReference type="ARBA" id="ARBA00029447"/>
    </source>
</evidence>
<dbReference type="PANTHER" id="PTHR32089">
    <property type="entry name" value="METHYL-ACCEPTING CHEMOTAXIS PROTEIN MCPB"/>
    <property type="match status" value="1"/>
</dbReference>
<keyword evidence="6" id="KW-0812">Transmembrane</keyword>
<evidence type="ECO:0000256" key="4">
    <source>
        <dbReference type="SAM" id="Coils"/>
    </source>
</evidence>
<name>A0A947DI84_9CYAN</name>
<keyword evidence="1 3" id="KW-0807">Transducer</keyword>